<dbReference type="Proteomes" id="UP000054564">
    <property type="component" value="Unassembled WGS sequence"/>
</dbReference>
<keyword evidence="3" id="KW-1185">Reference proteome</keyword>
<feature type="compositionally biased region" description="Polar residues" evidence="1">
    <location>
        <begin position="1"/>
        <end position="32"/>
    </location>
</feature>
<name>A0A0L0UPC6_9BASI</name>
<dbReference type="AlphaFoldDB" id="A0A0L0UPC6"/>
<gene>
    <name evidence="2" type="ORF">PSTG_17606</name>
</gene>
<accession>A0A0L0UPC6</accession>
<reference evidence="3" key="1">
    <citation type="submission" date="2014-03" db="EMBL/GenBank/DDBJ databases">
        <title>The Genome Sequence of Puccinia striiformis f. sp. tritici PST-78.</title>
        <authorList>
            <consortium name="The Broad Institute Genome Sequencing Platform"/>
            <person name="Cuomo C."/>
            <person name="Hulbert S."/>
            <person name="Chen X."/>
            <person name="Walker B."/>
            <person name="Young S.K."/>
            <person name="Zeng Q."/>
            <person name="Gargeya S."/>
            <person name="Fitzgerald M."/>
            <person name="Haas B."/>
            <person name="Abouelleil A."/>
            <person name="Alvarado L."/>
            <person name="Arachchi H.M."/>
            <person name="Berlin A.M."/>
            <person name="Chapman S.B."/>
            <person name="Goldberg J."/>
            <person name="Griggs A."/>
            <person name="Gujja S."/>
            <person name="Hansen M."/>
            <person name="Howarth C."/>
            <person name="Imamovic A."/>
            <person name="Larimer J."/>
            <person name="McCowan C."/>
            <person name="Montmayeur A."/>
            <person name="Murphy C."/>
            <person name="Neiman D."/>
            <person name="Pearson M."/>
            <person name="Priest M."/>
            <person name="Roberts A."/>
            <person name="Saif S."/>
            <person name="Shea T."/>
            <person name="Sisk P."/>
            <person name="Sykes S."/>
            <person name="Wortman J."/>
            <person name="Nusbaum C."/>
            <person name="Birren B."/>
        </authorList>
    </citation>
    <scope>NUCLEOTIDE SEQUENCE [LARGE SCALE GENOMIC DNA]</scope>
    <source>
        <strain evidence="3">race PST-78</strain>
    </source>
</reference>
<proteinExistence type="predicted"/>
<evidence type="ECO:0000313" key="3">
    <source>
        <dbReference type="Proteomes" id="UP000054564"/>
    </source>
</evidence>
<protein>
    <submittedName>
        <fullName evidence="2">Uncharacterized protein</fullName>
    </submittedName>
</protein>
<evidence type="ECO:0000313" key="2">
    <source>
        <dbReference type="EMBL" id="KNE88942.1"/>
    </source>
</evidence>
<comment type="caution">
    <text evidence="2">The sequence shown here is derived from an EMBL/GenBank/DDBJ whole genome shotgun (WGS) entry which is preliminary data.</text>
</comment>
<evidence type="ECO:0000256" key="1">
    <source>
        <dbReference type="SAM" id="MobiDB-lite"/>
    </source>
</evidence>
<sequence>MSNTTKNSTQSMINSYLNSASHKQGSTNTTHSSQDKETSSEEDNSSSSSESESLPHDGLSLLSSPAPPVVVPFKCIVGYSLQLEDRKRGHKPPWKPAKSPATTKMYIDVDPKKQSFEGFKITAADVCNTILSEISMMIGKAV</sequence>
<dbReference type="EMBL" id="AJIL01000666">
    <property type="protein sequence ID" value="KNE88942.1"/>
    <property type="molecule type" value="Genomic_DNA"/>
</dbReference>
<feature type="region of interest" description="Disordered" evidence="1">
    <location>
        <begin position="1"/>
        <end position="67"/>
    </location>
</feature>
<organism evidence="2 3">
    <name type="scientific">Puccinia striiformis f. sp. tritici PST-78</name>
    <dbReference type="NCBI Taxonomy" id="1165861"/>
    <lineage>
        <taxon>Eukaryota</taxon>
        <taxon>Fungi</taxon>
        <taxon>Dikarya</taxon>
        <taxon>Basidiomycota</taxon>
        <taxon>Pucciniomycotina</taxon>
        <taxon>Pucciniomycetes</taxon>
        <taxon>Pucciniales</taxon>
        <taxon>Pucciniaceae</taxon>
        <taxon>Puccinia</taxon>
    </lineage>
</organism>